<feature type="compositionally biased region" description="Basic and acidic residues" evidence="1">
    <location>
        <begin position="40"/>
        <end position="57"/>
    </location>
</feature>
<gene>
    <name evidence="2" type="ORF">LTR69_000076</name>
</gene>
<organism evidence="2 3">
    <name type="scientific">Exophiala sideris</name>
    <dbReference type="NCBI Taxonomy" id="1016849"/>
    <lineage>
        <taxon>Eukaryota</taxon>
        <taxon>Fungi</taxon>
        <taxon>Dikarya</taxon>
        <taxon>Ascomycota</taxon>
        <taxon>Pezizomycotina</taxon>
        <taxon>Eurotiomycetes</taxon>
        <taxon>Chaetothyriomycetidae</taxon>
        <taxon>Chaetothyriales</taxon>
        <taxon>Herpotrichiellaceae</taxon>
        <taxon>Exophiala</taxon>
    </lineage>
</organism>
<feature type="region of interest" description="Disordered" evidence="1">
    <location>
        <begin position="17"/>
        <end position="118"/>
    </location>
</feature>
<accession>A0ABR0JPS2</accession>
<reference evidence="2 3" key="1">
    <citation type="submission" date="2023-08" db="EMBL/GenBank/DDBJ databases">
        <title>Black Yeasts Isolated from many extreme environments.</title>
        <authorList>
            <person name="Coleine C."/>
            <person name="Stajich J.E."/>
            <person name="Selbmann L."/>
        </authorList>
    </citation>
    <scope>NUCLEOTIDE SEQUENCE [LARGE SCALE GENOMIC DNA]</scope>
    <source>
        <strain evidence="2 3">CCFEE 6328</strain>
    </source>
</reference>
<evidence type="ECO:0000256" key="1">
    <source>
        <dbReference type="SAM" id="MobiDB-lite"/>
    </source>
</evidence>
<dbReference type="Proteomes" id="UP001345691">
    <property type="component" value="Unassembled WGS sequence"/>
</dbReference>
<comment type="caution">
    <text evidence="2">The sequence shown here is derived from an EMBL/GenBank/DDBJ whole genome shotgun (WGS) entry which is preliminary data.</text>
</comment>
<sequence>MPRLALSPSCLARTSRLASRPLSTFSALRAKAPDSTPGWEGRHGEDHAVNRSPHDPQSKNAKVGMEEHDKGESQSQAIDQGDHNNSNKKAKEDHPEAPGPVLGMNDERGGKGNTSEGR</sequence>
<evidence type="ECO:0000313" key="3">
    <source>
        <dbReference type="Proteomes" id="UP001345691"/>
    </source>
</evidence>
<dbReference type="EMBL" id="JAVRRF010000001">
    <property type="protein sequence ID" value="KAK5067959.1"/>
    <property type="molecule type" value="Genomic_DNA"/>
</dbReference>
<name>A0ABR0JPS2_9EURO</name>
<proteinExistence type="predicted"/>
<keyword evidence="3" id="KW-1185">Reference proteome</keyword>
<evidence type="ECO:0000313" key="2">
    <source>
        <dbReference type="EMBL" id="KAK5067959.1"/>
    </source>
</evidence>
<protein>
    <submittedName>
        <fullName evidence="2">Uncharacterized protein</fullName>
    </submittedName>
</protein>